<feature type="transmembrane region" description="Helical" evidence="6">
    <location>
        <begin position="123"/>
        <end position="142"/>
    </location>
</feature>
<dbReference type="AlphaFoldDB" id="A0A3N1PNK0"/>
<feature type="domain" description="Putative Na+/H+ antiporter N-terminal" evidence="8">
    <location>
        <begin position="4"/>
        <end position="88"/>
    </location>
</feature>
<feature type="transmembrane region" description="Helical" evidence="6">
    <location>
        <begin position="291"/>
        <end position="309"/>
    </location>
</feature>
<dbReference type="PANTHER" id="PTHR37821:SF1">
    <property type="entry name" value="AMINO ACID TRANSPORTER YUIF-RELATED"/>
    <property type="match status" value="1"/>
</dbReference>
<feature type="transmembrane region" description="Helical" evidence="6">
    <location>
        <begin position="329"/>
        <end position="351"/>
    </location>
</feature>
<dbReference type="Pfam" id="PF13726">
    <property type="entry name" value="Na_H_antiport_2"/>
    <property type="match status" value="1"/>
</dbReference>
<dbReference type="InterPro" id="IPR032813">
    <property type="entry name" value="Na_H_antiport_N"/>
</dbReference>
<feature type="domain" description="Na+/H+ antiporter NhaC-like C-terminal" evidence="7">
    <location>
        <begin position="153"/>
        <end position="435"/>
    </location>
</feature>
<evidence type="ECO:0000256" key="4">
    <source>
        <dbReference type="ARBA" id="ARBA00022989"/>
    </source>
</evidence>
<evidence type="ECO:0000256" key="3">
    <source>
        <dbReference type="ARBA" id="ARBA00022692"/>
    </source>
</evidence>
<dbReference type="Pfam" id="PF03553">
    <property type="entry name" value="Na_H_antiporter"/>
    <property type="match status" value="1"/>
</dbReference>
<feature type="transmembrane region" description="Helical" evidence="6">
    <location>
        <begin position="237"/>
        <end position="255"/>
    </location>
</feature>
<comment type="caution">
    <text evidence="9">The sequence shown here is derived from an EMBL/GenBank/DDBJ whole genome shotgun (WGS) entry which is preliminary data.</text>
</comment>
<evidence type="ECO:0000313" key="9">
    <source>
        <dbReference type="EMBL" id="ROQ30093.1"/>
    </source>
</evidence>
<sequence length="441" mass="45913">MLLNPVILSVVLLLVLSICRINVVVALALSALAAGLCGGLGLDATLKAFTGGLGNGAEIALAYAMLGAFAVAIARSGITEWGAAQIISKLGTTPSPKRQAAVKATILLVIMTMAVMSQNLIPIHIAFIPILIPPLLGVLADLKVDRRLVACIITFGLTTPYMALPVGFGSIFLNQLIYPNLTNNGLSIDINELPKAMLIPAVGMVVGLLIAVFFSYRKPRQYQASHVPGEVTEIKRPNWWVLLVSFLALAVAYYLQRSSDSVILGALAGFCVFIIGGVVPWKESQDAFTDGVRMMSLIGFIMITASGFAEVVKATGSVDALVQSLSADLGSKPVAAALMLLIGLFVTMGIGSSFSTVPIIATLYVPLCIHLGFSPLATAAIVGTAAALGDAGSPASDSTVGPTAGLNADGQHDHIRDSVLPTFLHFNLPLLAAGWIAAMVL</sequence>
<dbReference type="InterPro" id="IPR018461">
    <property type="entry name" value="Na/H_Antiport_NhaC-like_C"/>
</dbReference>
<dbReference type="Proteomes" id="UP000268033">
    <property type="component" value="Unassembled WGS sequence"/>
</dbReference>
<name>A0A3N1PNK0_9GAMM</name>
<keyword evidence="5 6" id="KW-0472">Membrane</keyword>
<feature type="transmembrane region" description="Helical" evidence="6">
    <location>
        <begin position="59"/>
        <end position="79"/>
    </location>
</feature>
<keyword evidence="4 6" id="KW-1133">Transmembrane helix</keyword>
<evidence type="ECO:0000256" key="2">
    <source>
        <dbReference type="ARBA" id="ARBA00022475"/>
    </source>
</evidence>
<dbReference type="STRING" id="584787.GCA_001247655_00496"/>
<evidence type="ECO:0000259" key="7">
    <source>
        <dbReference type="Pfam" id="PF03553"/>
    </source>
</evidence>
<gene>
    <name evidence="9" type="ORF">EDC28_102486</name>
</gene>
<feature type="transmembrane region" description="Helical" evidence="6">
    <location>
        <begin position="363"/>
        <end position="388"/>
    </location>
</feature>
<proteinExistence type="predicted"/>
<feature type="transmembrane region" description="Helical" evidence="6">
    <location>
        <begin position="261"/>
        <end position="279"/>
    </location>
</feature>
<feature type="transmembrane region" description="Helical" evidence="6">
    <location>
        <begin position="197"/>
        <end position="216"/>
    </location>
</feature>
<comment type="subcellular location">
    <subcellularLocation>
        <location evidence="1">Cell membrane</location>
        <topology evidence="1">Multi-pass membrane protein</topology>
    </subcellularLocation>
</comment>
<dbReference type="PANTHER" id="PTHR37821">
    <property type="entry name" value="AMINO ACID TRANSPORTER YUIF-RELATED"/>
    <property type="match status" value="1"/>
</dbReference>
<accession>A0A3N1PNK0</accession>
<feature type="transmembrane region" description="Helical" evidence="6">
    <location>
        <begin position="149"/>
        <end position="177"/>
    </location>
</feature>
<keyword evidence="10" id="KW-1185">Reference proteome</keyword>
<keyword evidence="2" id="KW-1003">Cell membrane</keyword>
<evidence type="ECO:0000259" key="8">
    <source>
        <dbReference type="Pfam" id="PF13726"/>
    </source>
</evidence>
<evidence type="ECO:0000256" key="5">
    <source>
        <dbReference type="ARBA" id="ARBA00023136"/>
    </source>
</evidence>
<reference evidence="9 10" key="1">
    <citation type="submission" date="2018-11" db="EMBL/GenBank/DDBJ databases">
        <title>Genomic Encyclopedia of Type Strains, Phase IV (KMG-IV): sequencing the most valuable type-strain genomes for metagenomic binning, comparative biology and taxonomic classification.</title>
        <authorList>
            <person name="Goeker M."/>
        </authorList>
    </citation>
    <scope>NUCLEOTIDE SEQUENCE [LARGE SCALE GENOMIC DNA]</scope>
    <source>
        <strain evidence="9 10">DSM 21945</strain>
    </source>
</reference>
<evidence type="ECO:0008006" key="11">
    <source>
        <dbReference type="Google" id="ProtNLM"/>
    </source>
</evidence>
<dbReference type="InterPro" id="IPR052576">
    <property type="entry name" value="AA_Transporter-Related"/>
</dbReference>
<organism evidence="9 10">
    <name type="scientific">Gallaecimonas pentaromativorans</name>
    <dbReference type="NCBI Taxonomy" id="584787"/>
    <lineage>
        <taxon>Bacteria</taxon>
        <taxon>Pseudomonadati</taxon>
        <taxon>Pseudomonadota</taxon>
        <taxon>Gammaproteobacteria</taxon>
        <taxon>Enterobacterales</taxon>
        <taxon>Gallaecimonadaceae</taxon>
        <taxon>Gallaecimonas</taxon>
    </lineage>
</organism>
<dbReference type="RefSeq" id="WP_123420887.1">
    <property type="nucleotide sequence ID" value="NZ_RJUL01000002.1"/>
</dbReference>
<dbReference type="GO" id="GO:0005886">
    <property type="term" value="C:plasma membrane"/>
    <property type="evidence" value="ECO:0007669"/>
    <property type="project" value="UniProtKB-SubCell"/>
</dbReference>
<dbReference type="EMBL" id="RJUL01000002">
    <property type="protein sequence ID" value="ROQ30093.1"/>
    <property type="molecule type" value="Genomic_DNA"/>
</dbReference>
<evidence type="ECO:0000313" key="10">
    <source>
        <dbReference type="Proteomes" id="UP000268033"/>
    </source>
</evidence>
<evidence type="ECO:0000256" key="6">
    <source>
        <dbReference type="SAM" id="Phobius"/>
    </source>
</evidence>
<feature type="transmembrane region" description="Helical" evidence="6">
    <location>
        <begin position="100"/>
        <end position="117"/>
    </location>
</feature>
<protein>
    <recommendedName>
        <fullName evidence="11">Sodium:proton antiporter</fullName>
    </recommendedName>
</protein>
<evidence type="ECO:0000256" key="1">
    <source>
        <dbReference type="ARBA" id="ARBA00004651"/>
    </source>
</evidence>
<keyword evidence="3 6" id="KW-0812">Transmembrane</keyword>
<feature type="transmembrane region" description="Helical" evidence="6">
    <location>
        <begin position="423"/>
        <end position="440"/>
    </location>
</feature>